<dbReference type="Gene3D" id="1.10.10.2840">
    <property type="entry name" value="PucR C-terminal helix-turn-helix domain"/>
    <property type="match status" value="1"/>
</dbReference>
<name>A0A645EBU0_9ZZZZ</name>
<dbReference type="AlphaFoldDB" id="A0A645EBU0"/>
<accession>A0A645EBU0</accession>
<dbReference type="InterPro" id="IPR051448">
    <property type="entry name" value="CdaR-like_regulators"/>
</dbReference>
<protein>
    <recommendedName>
        <fullName evidence="1">PucR C-terminal helix-turn-helix domain-containing protein</fullName>
    </recommendedName>
</protein>
<organism evidence="2">
    <name type="scientific">bioreactor metagenome</name>
    <dbReference type="NCBI Taxonomy" id="1076179"/>
    <lineage>
        <taxon>unclassified sequences</taxon>
        <taxon>metagenomes</taxon>
        <taxon>ecological metagenomes</taxon>
    </lineage>
</organism>
<dbReference type="PANTHER" id="PTHR33744">
    <property type="entry name" value="CARBOHYDRATE DIACID REGULATOR"/>
    <property type="match status" value="1"/>
</dbReference>
<dbReference type="Pfam" id="PF13556">
    <property type="entry name" value="HTH_30"/>
    <property type="match status" value="1"/>
</dbReference>
<evidence type="ECO:0000259" key="1">
    <source>
        <dbReference type="Pfam" id="PF13556"/>
    </source>
</evidence>
<gene>
    <name evidence="2" type="ORF">SDC9_145981</name>
</gene>
<comment type="caution">
    <text evidence="2">The sequence shown here is derived from an EMBL/GenBank/DDBJ whole genome shotgun (WGS) entry which is preliminary data.</text>
</comment>
<reference evidence="2" key="1">
    <citation type="submission" date="2019-08" db="EMBL/GenBank/DDBJ databases">
        <authorList>
            <person name="Kucharzyk K."/>
            <person name="Murdoch R.W."/>
            <person name="Higgins S."/>
            <person name="Loffler F."/>
        </authorList>
    </citation>
    <scope>NUCLEOTIDE SEQUENCE</scope>
</reference>
<dbReference type="EMBL" id="VSSQ01044926">
    <property type="protein sequence ID" value="MPM98791.1"/>
    <property type="molecule type" value="Genomic_DNA"/>
</dbReference>
<proteinExistence type="predicted"/>
<evidence type="ECO:0000313" key="2">
    <source>
        <dbReference type="EMBL" id="MPM98791.1"/>
    </source>
</evidence>
<sequence length="202" mass="22817">MDTAIDFLFSCLGGVAWYTGHGIAILQHCPPKATSQARYYAMAWVDKVLKVTGDVFRGICYTIGISAIHGEIKTVYRQAYEAARVGPVFYPDKQEHYWHELGVSRLLAELAQSPAGGAFIFDYLGPLLDKPSARNEEWLRTLTEILSGDSMTVIAERLYIHAKTLAFRKRKLAKMLQVNLDNPEERLNMAIALKLKQLREKL</sequence>
<feature type="domain" description="PucR C-terminal helix-turn-helix" evidence="1">
    <location>
        <begin position="139"/>
        <end position="195"/>
    </location>
</feature>
<dbReference type="InterPro" id="IPR025736">
    <property type="entry name" value="PucR_C-HTH_dom"/>
</dbReference>
<dbReference type="InterPro" id="IPR042070">
    <property type="entry name" value="PucR_C-HTH_sf"/>
</dbReference>